<evidence type="ECO:0000313" key="3">
    <source>
        <dbReference type="EMBL" id="PKY52738.1"/>
    </source>
</evidence>
<evidence type="ECO:0000256" key="1">
    <source>
        <dbReference type="SAM" id="MobiDB-lite"/>
    </source>
</evidence>
<dbReference type="VEuPathDB" id="FungiDB:RhiirFUN_001738"/>
<feature type="chain" id="PRO_5014141830" description="MICOS complex subunit MIC12" evidence="2">
    <location>
        <begin position="17"/>
        <end position="133"/>
    </location>
</feature>
<keyword evidence="4" id="KW-1185">Reference proteome</keyword>
<protein>
    <recommendedName>
        <fullName evidence="5">MICOS complex subunit MIC12</fullName>
    </recommendedName>
</protein>
<evidence type="ECO:0000313" key="4">
    <source>
        <dbReference type="Proteomes" id="UP000234323"/>
    </source>
</evidence>
<dbReference type="VEuPathDB" id="FungiDB:FUN_023615"/>
<dbReference type="Proteomes" id="UP000234323">
    <property type="component" value="Unassembled WGS sequence"/>
</dbReference>
<proteinExistence type="predicted"/>
<feature type="compositionally biased region" description="Basic and acidic residues" evidence="1">
    <location>
        <begin position="50"/>
        <end position="68"/>
    </location>
</feature>
<dbReference type="VEuPathDB" id="FungiDB:RhiirA1_419156"/>
<name>A0A2I1H1I3_9GLOM</name>
<evidence type="ECO:0000256" key="2">
    <source>
        <dbReference type="SAM" id="SignalP"/>
    </source>
</evidence>
<dbReference type="EMBL" id="LLXI01001259">
    <property type="protein sequence ID" value="PKY52738.1"/>
    <property type="molecule type" value="Genomic_DNA"/>
</dbReference>
<reference evidence="3 4" key="1">
    <citation type="submission" date="2015-10" db="EMBL/GenBank/DDBJ databases">
        <title>Genome analyses suggest a sexual origin of heterokaryosis in a supposedly ancient asexual fungus.</title>
        <authorList>
            <person name="Ropars J."/>
            <person name="Sedzielewska K."/>
            <person name="Noel J."/>
            <person name="Charron P."/>
            <person name="Farinelli L."/>
            <person name="Marton T."/>
            <person name="Kruger M."/>
            <person name="Pelin A."/>
            <person name="Brachmann A."/>
            <person name="Corradi N."/>
        </authorList>
    </citation>
    <scope>NUCLEOTIDE SEQUENCE [LARGE SCALE GENOMIC DNA]</scope>
    <source>
        <strain evidence="3 4">A4</strain>
    </source>
</reference>
<comment type="caution">
    <text evidence="3">The sequence shown here is derived from an EMBL/GenBank/DDBJ whole genome shotgun (WGS) entry which is preliminary data.</text>
</comment>
<evidence type="ECO:0008006" key="5">
    <source>
        <dbReference type="Google" id="ProtNLM"/>
    </source>
</evidence>
<dbReference type="AlphaFoldDB" id="A0A2I1H1I3"/>
<dbReference type="OrthoDB" id="2258660at2759"/>
<gene>
    <name evidence="3" type="ORF">RhiirA4_408543</name>
</gene>
<organism evidence="3 4">
    <name type="scientific">Rhizophagus irregularis</name>
    <dbReference type="NCBI Taxonomy" id="588596"/>
    <lineage>
        <taxon>Eukaryota</taxon>
        <taxon>Fungi</taxon>
        <taxon>Fungi incertae sedis</taxon>
        <taxon>Mucoromycota</taxon>
        <taxon>Glomeromycotina</taxon>
        <taxon>Glomeromycetes</taxon>
        <taxon>Glomerales</taxon>
        <taxon>Glomeraceae</taxon>
        <taxon>Rhizophagus</taxon>
    </lineage>
</organism>
<feature type="signal peptide" evidence="2">
    <location>
        <begin position="1"/>
        <end position="16"/>
    </location>
</feature>
<accession>A0A2I1H1I3</accession>
<sequence length="133" mass="15128">MSKILALAAGAVTSAALLYQFKYEIESNTDQIRKNLYNSQYKLEASLPSHLRDEKPKLPTTQLDDRPKLPLPSVSKTEHYVSNRFIPSFKSAWNENVTGIAQYLINFDINETTKSGYNNAKTFVEENLVNNKK</sequence>
<keyword evidence="2" id="KW-0732">Signal</keyword>
<feature type="region of interest" description="Disordered" evidence="1">
    <location>
        <begin position="47"/>
        <end position="70"/>
    </location>
</feature>